<reference evidence="2 3" key="1">
    <citation type="submission" date="2014-07" db="EMBL/GenBank/DDBJ databases">
        <title>Genome of Chryseobacterium soli DSM 19298.</title>
        <authorList>
            <person name="Stropko S.J."/>
            <person name="Pipes S.E."/>
            <person name="Newman J."/>
        </authorList>
    </citation>
    <scope>NUCLEOTIDE SEQUENCE [LARGE SCALE GENOMIC DNA]</scope>
    <source>
        <strain evidence="2 3">DSM 19298</strain>
    </source>
</reference>
<gene>
    <name evidence="2" type="ORF">IW15_17995</name>
</gene>
<evidence type="ECO:0000259" key="1">
    <source>
        <dbReference type="Pfam" id="PF23296"/>
    </source>
</evidence>
<evidence type="ECO:0000313" key="2">
    <source>
        <dbReference type="EMBL" id="KFF11052.1"/>
    </source>
</evidence>
<sequence length="123" mass="15105">MNSTELENRKPIWIALSKFYLDNELTCKDFDHMAIIFQKSGLHIKDIKQIDLMKVFPLLQPNLLNISGAWTDFDEDWLLSECIKHYQKRENRFYRLNYKFWNALFYWIRRDGWNQIEQRIINT</sequence>
<dbReference type="Proteomes" id="UP000028705">
    <property type="component" value="Unassembled WGS sequence"/>
</dbReference>
<keyword evidence="3" id="KW-1185">Reference proteome</keyword>
<dbReference type="EMBL" id="JPRH01000008">
    <property type="protein sequence ID" value="KFF11052.1"/>
    <property type="molecule type" value="Genomic_DNA"/>
</dbReference>
<comment type="caution">
    <text evidence="2">The sequence shown here is derived from an EMBL/GenBank/DDBJ whole genome shotgun (WGS) entry which is preliminary data.</text>
</comment>
<dbReference type="AlphaFoldDB" id="A0A086A2Y8"/>
<accession>A0A086A2Y8</accession>
<name>A0A086A2Y8_9FLAO</name>
<organism evidence="2 3">
    <name type="scientific">Chryseobacterium soli</name>
    <dbReference type="NCBI Taxonomy" id="445961"/>
    <lineage>
        <taxon>Bacteria</taxon>
        <taxon>Pseudomonadati</taxon>
        <taxon>Bacteroidota</taxon>
        <taxon>Flavobacteriia</taxon>
        <taxon>Flavobacteriales</taxon>
        <taxon>Weeksellaceae</taxon>
        <taxon>Chryseobacterium group</taxon>
        <taxon>Chryseobacterium</taxon>
    </lineage>
</organism>
<protein>
    <recommendedName>
        <fullName evidence="1">DUF7079 domain-containing protein</fullName>
    </recommendedName>
</protein>
<dbReference type="STRING" id="445961.IW15_17995"/>
<feature type="domain" description="DUF7079" evidence="1">
    <location>
        <begin position="7"/>
        <end position="119"/>
    </location>
</feature>
<dbReference type="eggNOG" id="ENOG503367T">
    <property type="taxonomic scope" value="Bacteria"/>
</dbReference>
<evidence type="ECO:0000313" key="3">
    <source>
        <dbReference type="Proteomes" id="UP000028705"/>
    </source>
</evidence>
<dbReference type="RefSeq" id="WP_034713906.1">
    <property type="nucleotide sequence ID" value="NZ_JPRH01000008.1"/>
</dbReference>
<dbReference type="Pfam" id="PF23296">
    <property type="entry name" value="DUF7079"/>
    <property type="match status" value="1"/>
</dbReference>
<dbReference type="OrthoDB" id="8684941at2"/>
<dbReference type="InterPro" id="IPR055507">
    <property type="entry name" value="DUF7079"/>
</dbReference>
<proteinExistence type="predicted"/>